<proteinExistence type="predicted"/>
<name>A0A1W1E7R8_9ZZZZ</name>
<protein>
    <submittedName>
        <fullName evidence="1">Tat (Twin-arginine translocation) pathway signal sequence domain protein</fullName>
    </submittedName>
</protein>
<sequence length="166" mass="18953">MQRRAFLILGSIVGVSPYLHAETATAQQKAFRQVSSLIEAVQAHMFPEGGILPSARAMHTIRFTEETIFHPAYDRDIRAFVIEGAQELSEREKEKFLSYTPQQKEEALRRYEQTNYGSNWLSRIMTLTMEALFSDPVYGSNINASGWKALHTKGGEPRPETRYIQL</sequence>
<dbReference type="Pfam" id="PF13618">
    <property type="entry name" value="Gluconate_2-dh3"/>
    <property type="match status" value="1"/>
</dbReference>
<dbReference type="InterPro" id="IPR027056">
    <property type="entry name" value="Gluconate_2DH_su3"/>
</dbReference>
<dbReference type="EMBL" id="FPIB01000006">
    <property type="protein sequence ID" value="SFV89959.1"/>
    <property type="molecule type" value="Genomic_DNA"/>
</dbReference>
<reference evidence="1" key="1">
    <citation type="submission" date="2016-10" db="EMBL/GenBank/DDBJ databases">
        <authorList>
            <person name="de Groot N.N."/>
        </authorList>
    </citation>
    <scope>NUCLEOTIDE SEQUENCE</scope>
</reference>
<organism evidence="1">
    <name type="scientific">hydrothermal vent metagenome</name>
    <dbReference type="NCBI Taxonomy" id="652676"/>
    <lineage>
        <taxon>unclassified sequences</taxon>
        <taxon>metagenomes</taxon>
        <taxon>ecological metagenomes</taxon>
    </lineage>
</organism>
<accession>A0A1W1E7R8</accession>
<gene>
    <name evidence="1" type="ORF">MNB_SV-4-805</name>
</gene>
<evidence type="ECO:0000313" key="1">
    <source>
        <dbReference type="EMBL" id="SFV89959.1"/>
    </source>
</evidence>
<dbReference type="AlphaFoldDB" id="A0A1W1E7R8"/>